<dbReference type="InterPro" id="IPR003731">
    <property type="entry name" value="Di-Nase_FeMo-co_biosynth"/>
</dbReference>
<dbReference type="PANTHER" id="PTHR42983">
    <property type="entry name" value="DINITROGENASE IRON-MOLYBDENUM COFACTOR PROTEIN-RELATED"/>
    <property type="match status" value="1"/>
</dbReference>
<dbReference type="AlphaFoldDB" id="A0A948S1N2"/>
<name>A0A948S1N2_UNCEI</name>
<dbReference type="EMBL" id="JAHJDP010000118">
    <property type="protein sequence ID" value="MBU2693252.1"/>
    <property type="molecule type" value="Genomic_DNA"/>
</dbReference>
<dbReference type="Gene3D" id="3.30.420.130">
    <property type="entry name" value="Dinitrogenase iron-molybdenum cofactor biosynthesis domain"/>
    <property type="match status" value="1"/>
</dbReference>
<dbReference type="SUPFAM" id="SSF53146">
    <property type="entry name" value="Nitrogenase accessory factor-like"/>
    <property type="match status" value="1"/>
</dbReference>
<dbReference type="Pfam" id="PF02579">
    <property type="entry name" value="Nitro_FeMo-Co"/>
    <property type="match status" value="1"/>
</dbReference>
<feature type="domain" description="Dinitrogenase iron-molybdenum cofactor biosynthesis" evidence="1">
    <location>
        <begin position="10"/>
        <end position="86"/>
    </location>
</feature>
<comment type="caution">
    <text evidence="2">The sequence shown here is derived from an EMBL/GenBank/DDBJ whole genome shotgun (WGS) entry which is preliminary data.</text>
</comment>
<dbReference type="CDD" id="cd00851">
    <property type="entry name" value="MTH1175"/>
    <property type="match status" value="1"/>
</dbReference>
<evidence type="ECO:0000259" key="1">
    <source>
        <dbReference type="Pfam" id="PF02579"/>
    </source>
</evidence>
<reference evidence="2" key="1">
    <citation type="submission" date="2021-05" db="EMBL/GenBank/DDBJ databases">
        <title>Energy efficiency and biological interactions define the core microbiome of deep oligotrophic groundwater.</title>
        <authorList>
            <person name="Mehrshad M."/>
            <person name="Lopez-Fernandez M."/>
            <person name="Bell E."/>
            <person name="Bernier-Latmani R."/>
            <person name="Bertilsson S."/>
            <person name="Dopson M."/>
        </authorList>
    </citation>
    <scope>NUCLEOTIDE SEQUENCE</scope>
    <source>
        <strain evidence="2">Modern_marine.mb.64</strain>
    </source>
</reference>
<organism evidence="2 3">
    <name type="scientific">Eiseniibacteriota bacterium</name>
    <dbReference type="NCBI Taxonomy" id="2212470"/>
    <lineage>
        <taxon>Bacteria</taxon>
        <taxon>Candidatus Eiseniibacteriota</taxon>
    </lineage>
</organism>
<protein>
    <submittedName>
        <fullName evidence="2">NifB/NifX family molybdenum-iron cluster-binding protein</fullName>
    </submittedName>
</protein>
<dbReference type="PANTHER" id="PTHR42983:SF1">
    <property type="entry name" value="IRON-MOLYBDENUM PROTEIN"/>
    <property type="match status" value="1"/>
</dbReference>
<evidence type="ECO:0000313" key="3">
    <source>
        <dbReference type="Proteomes" id="UP000777784"/>
    </source>
</evidence>
<dbReference type="InterPro" id="IPR033913">
    <property type="entry name" value="MTH1175_dom"/>
</dbReference>
<gene>
    <name evidence="2" type="ORF">KJ970_20230</name>
</gene>
<evidence type="ECO:0000313" key="2">
    <source>
        <dbReference type="EMBL" id="MBU2693252.1"/>
    </source>
</evidence>
<accession>A0A948S1N2</accession>
<dbReference type="InterPro" id="IPR036105">
    <property type="entry name" value="DiNase_FeMo-co_biosyn_sf"/>
</dbReference>
<proteinExistence type="predicted"/>
<dbReference type="Proteomes" id="UP000777784">
    <property type="component" value="Unassembled WGS sequence"/>
</dbReference>
<sequence>MKIAIPVTAGKLSPHFGHCEEFAVIDVDLESKSAGEESRIPAPPHEPGLLPQWLAEQDVSLVIAGGMGGRARDLFKQQKIAVLIGAEIVEPALLVQSFLDGSLQDGENFCDH</sequence>